<keyword evidence="4" id="KW-1185">Reference proteome</keyword>
<keyword evidence="2" id="KW-0472">Membrane</keyword>
<dbReference type="OrthoDB" id="5091726at2759"/>
<dbReference type="EMBL" id="AZNH01000021">
    <property type="protein sequence ID" value="KID86575.1"/>
    <property type="molecule type" value="Genomic_DNA"/>
</dbReference>
<feature type="region of interest" description="Disordered" evidence="1">
    <location>
        <begin position="154"/>
        <end position="195"/>
    </location>
</feature>
<dbReference type="HOGENOM" id="CLU_1435443_0_0_1"/>
<feature type="compositionally biased region" description="Acidic residues" evidence="1">
    <location>
        <begin position="183"/>
        <end position="195"/>
    </location>
</feature>
<evidence type="ECO:0000256" key="1">
    <source>
        <dbReference type="SAM" id="MobiDB-lite"/>
    </source>
</evidence>
<organism evidence="3 4">
    <name type="scientific">Metarhizium guizhouense (strain ARSEF 977)</name>
    <dbReference type="NCBI Taxonomy" id="1276136"/>
    <lineage>
        <taxon>Eukaryota</taxon>
        <taxon>Fungi</taxon>
        <taxon>Dikarya</taxon>
        <taxon>Ascomycota</taxon>
        <taxon>Pezizomycotina</taxon>
        <taxon>Sordariomycetes</taxon>
        <taxon>Hypocreomycetidae</taxon>
        <taxon>Hypocreales</taxon>
        <taxon>Clavicipitaceae</taxon>
        <taxon>Metarhizium</taxon>
    </lineage>
</organism>
<keyword evidence="2" id="KW-1133">Transmembrane helix</keyword>
<comment type="caution">
    <text evidence="3">The sequence shown here is derived from an EMBL/GenBank/DDBJ whole genome shotgun (WGS) entry which is preliminary data.</text>
</comment>
<evidence type="ECO:0000256" key="2">
    <source>
        <dbReference type="SAM" id="Phobius"/>
    </source>
</evidence>
<keyword evidence="2" id="KW-0812">Transmembrane</keyword>
<sequence length="195" mass="21727">MSPDAHSIEQSRLEIILLAAGVLVLVLFFGIFILVCVSLTHSNAPLSRHRATSWGGYWNERWDAGPSAPGQDEGVFHNVRRRSVSIAEEVRKKLTSLKQLLTLDMPDYDNVPRQRYIESTDSTPYNITTLNDGTDHGLSTLLLDDVSNWHDLLESPASSTGRDREGGIVTKRPERAMAHDDSCDLEAQDSDDSEH</sequence>
<reference evidence="3 4" key="1">
    <citation type="journal article" date="2014" name="Proc. Natl. Acad. Sci. U.S.A.">
        <title>Trajectory and genomic determinants of fungal-pathogen speciation and host adaptation.</title>
        <authorList>
            <person name="Hu X."/>
            <person name="Xiao G."/>
            <person name="Zheng P."/>
            <person name="Shang Y."/>
            <person name="Su Y."/>
            <person name="Zhang X."/>
            <person name="Liu X."/>
            <person name="Zhan S."/>
            <person name="St Leger R.J."/>
            <person name="Wang C."/>
        </authorList>
    </citation>
    <scope>NUCLEOTIDE SEQUENCE [LARGE SCALE GENOMIC DNA]</scope>
    <source>
        <strain evidence="3 4">ARSEF 977</strain>
    </source>
</reference>
<protein>
    <submittedName>
        <fullName evidence="3">Uncharacterized protein</fullName>
    </submittedName>
</protein>
<dbReference type="Proteomes" id="UP000031192">
    <property type="component" value="Unassembled WGS sequence"/>
</dbReference>
<evidence type="ECO:0000313" key="4">
    <source>
        <dbReference type="Proteomes" id="UP000031192"/>
    </source>
</evidence>
<feature type="compositionally biased region" description="Basic and acidic residues" evidence="1">
    <location>
        <begin position="161"/>
        <end position="182"/>
    </location>
</feature>
<feature type="transmembrane region" description="Helical" evidence="2">
    <location>
        <begin position="15"/>
        <end position="40"/>
    </location>
</feature>
<accession>A0A0B4GHT3</accession>
<name>A0A0B4GHT3_METGA</name>
<evidence type="ECO:0000313" key="3">
    <source>
        <dbReference type="EMBL" id="KID86575.1"/>
    </source>
</evidence>
<gene>
    <name evidence="3" type="ORF">MGU_06387</name>
</gene>
<dbReference type="AlphaFoldDB" id="A0A0B4GHT3"/>
<proteinExistence type="predicted"/>